<feature type="region of interest" description="Disordered" evidence="1">
    <location>
        <begin position="122"/>
        <end position="180"/>
    </location>
</feature>
<feature type="compositionally biased region" description="Basic and acidic residues" evidence="1">
    <location>
        <begin position="122"/>
        <end position="132"/>
    </location>
</feature>
<gene>
    <name evidence="2" type="ORF">I302_09134</name>
    <name evidence="3" type="ORF">I302_104797</name>
</gene>
<dbReference type="Proteomes" id="UP000092730">
    <property type="component" value="Chromosome 3"/>
</dbReference>
<dbReference type="EMBL" id="CP144543">
    <property type="protein sequence ID" value="WVW82786.1"/>
    <property type="molecule type" value="Genomic_DNA"/>
</dbReference>
<sequence>MPDEKIHLPELSRTIAEGSLLLERPLCHGEVTQVIDWHKDKIEEMRDLADKGEAQKRSDIEQRVDELIAVSNYAFLADEVSGGMRNDYHRGHYNSCNTTNKASNSDGNCECSSNADKAREAAWEEKMDKEPKTLWWGESSEEEWPENWVGEANWARFKADSGGQATEDPTRQTDRQSPGH</sequence>
<reference evidence="2" key="3">
    <citation type="submission" date="2016-07" db="EMBL/GenBank/DDBJ databases">
        <title>Evolution of pathogenesis and genome organization in the Tremellales.</title>
        <authorList>
            <person name="Cuomo C."/>
            <person name="Litvintseva A."/>
            <person name="Heitman J."/>
            <person name="Chen Y."/>
            <person name="Sun S."/>
            <person name="Springer D."/>
            <person name="Dromer F."/>
            <person name="Young S."/>
            <person name="Zeng Q."/>
            <person name="Chapman S."/>
            <person name="Gujja S."/>
            <person name="Saif S."/>
            <person name="Birren B."/>
        </authorList>
    </citation>
    <scope>NUCLEOTIDE SEQUENCE</scope>
    <source>
        <strain evidence="2">CBS 10118</strain>
    </source>
</reference>
<evidence type="ECO:0000256" key="1">
    <source>
        <dbReference type="SAM" id="MobiDB-lite"/>
    </source>
</evidence>
<evidence type="ECO:0000313" key="2">
    <source>
        <dbReference type="EMBL" id="OCF21455.1"/>
    </source>
</evidence>
<dbReference type="KEGG" id="kbi:30213533"/>
<reference evidence="3" key="4">
    <citation type="submission" date="2024-02" db="EMBL/GenBank/DDBJ databases">
        <title>Comparative genomics of Cryptococcus and Kwoniella reveals pathogenesis evolution and contrasting modes of karyotype evolution via chromosome fusion or intercentromeric recombination.</title>
        <authorList>
            <person name="Coelho M.A."/>
            <person name="David-Palma M."/>
            <person name="Shea T."/>
            <person name="Bowers K."/>
            <person name="McGinley-Smith S."/>
            <person name="Mohammad A.W."/>
            <person name="Gnirke A."/>
            <person name="Yurkov A.M."/>
            <person name="Nowrousian M."/>
            <person name="Sun S."/>
            <person name="Cuomo C.A."/>
            <person name="Heitman J."/>
        </authorList>
    </citation>
    <scope>NUCLEOTIDE SEQUENCE</scope>
    <source>
        <strain evidence="3">CBS 10118</strain>
    </source>
</reference>
<reference evidence="2" key="1">
    <citation type="submission" date="2013-07" db="EMBL/GenBank/DDBJ databases">
        <title>The Genome Sequence of Cryptococcus bestiolae CBS10118.</title>
        <authorList>
            <consortium name="The Broad Institute Genome Sequencing Platform"/>
            <person name="Cuomo C."/>
            <person name="Litvintseva A."/>
            <person name="Chen Y."/>
            <person name="Heitman J."/>
            <person name="Sun S."/>
            <person name="Springer D."/>
            <person name="Dromer F."/>
            <person name="Young S.K."/>
            <person name="Zeng Q."/>
            <person name="Gargeya S."/>
            <person name="Fitzgerald M."/>
            <person name="Abouelleil A."/>
            <person name="Alvarado L."/>
            <person name="Berlin A.M."/>
            <person name="Chapman S.B."/>
            <person name="Dewar J."/>
            <person name="Goldberg J."/>
            <person name="Griggs A."/>
            <person name="Gujja S."/>
            <person name="Hansen M."/>
            <person name="Howarth C."/>
            <person name="Imamovic A."/>
            <person name="Larimer J."/>
            <person name="McCowan C."/>
            <person name="Murphy C."/>
            <person name="Pearson M."/>
            <person name="Priest M."/>
            <person name="Roberts A."/>
            <person name="Saif S."/>
            <person name="Shea T."/>
            <person name="Sykes S."/>
            <person name="Wortman J."/>
            <person name="Nusbaum C."/>
            <person name="Birren B."/>
        </authorList>
    </citation>
    <scope>NUCLEOTIDE SEQUENCE [LARGE SCALE GENOMIC DNA]</scope>
    <source>
        <strain evidence="2">CBS 10118</strain>
    </source>
</reference>
<dbReference type="AlphaFoldDB" id="A0A1B9FRR2"/>
<dbReference type="VEuPathDB" id="FungiDB:I302_09134"/>
<organism evidence="2">
    <name type="scientific">Kwoniella bestiolae CBS 10118</name>
    <dbReference type="NCBI Taxonomy" id="1296100"/>
    <lineage>
        <taxon>Eukaryota</taxon>
        <taxon>Fungi</taxon>
        <taxon>Dikarya</taxon>
        <taxon>Basidiomycota</taxon>
        <taxon>Agaricomycotina</taxon>
        <taxon>Tremellomycetes</taxon>
        <taxon>Tremellales</taxon>
        <taxon>Cryptococcaceae</taxon>
        <taxon>Kwoniella</taxon>
    </lineage>
</organism>
<protein>
    <submittedName>
        <fullName evidence="2">Uncharacterized protein</fullName>
    </submittedName>
</protein>
<dbReference type="EMBL" id="KV700382">
    <property type="protein sequence ID" value="OCF21455.1"/>
    <property type="molecule type" value="Genomic_DNA"/>
</dbReference>
<keyword evidence="4" id="KW-1185">Reference proteome</keyword>
<reference evidence="3" key="2">
    <citation type="submission" date="2013-07" db="EMBL/GenBank/DDBJ databases">
        <authorList>
            <consortium name="The Broad Institute Genome Sequencing Platform"/>
            <person name="Cuomo C."/>
            <person name="Litvintseva A."/>
            <person name="Chen Y."/>
            <person name="Heitman J."/>
            <person name="Sun S."/>
            <person name="Springer D."/>
            <person name="Dromer F."/>
            <person name="Young S.K."/>
            <person name="Zeng Q."/>
            <person name="Gargeya S."/>
            <person name="Fitzgerald M."/>
            <person name="Abouelleil A."/>
            <person name="Alvarado L."/>
            <person name="Berlin A.M."/>
            <person name="Chapman S.B."/>
            <person name="Dewar J."/>
            <person name="Goldberg J."/>
            <person name="Griggs A."/>
            <person name="Gujja S."/>
            <person name="Hansen M."/>
            <person name="Howarth C."/>
            <person name="Imamovic A."/>
            <person name="Larimer J."/>
            <person name="McCowan C."/>
            <person name="Murphy C."/>
            <person name="Pearson M."/>
            <person name="Priest M."/>
            <person name="Roberts A."/>
            <person name="Saif S."/>
            <person name="Shea T."/>
            <person name="Sykes S."/>
            <person name="Wortman J."/>
            <person name="Nusbaum C."/>
            <person name="Birren B."/>
        </authorList>
    </citation>
    <scope>NUCLEOTIDE SEQUENCE</scope>
    <source>
        <strain evidence="3">CBS 10118</strain>
    </source>
</reference>
<evidence type="ECO:0000313" key="4">
    <source>
        <dbReference type="Proteomes" id="UP000092730"/>
    </source>
</evidence>
<name>A0A1B9FRR2_9TREE</name>
<accession>A0A1B9FRR2</accession>
<evidence type="ECO:0000313" key="3">
    <source>
        <dbReference type="EMBL" id="WVW82786.1"/>
    </source>
</evidence>
<dbReference type="RefSeq" id="XP_019042525.1">
    <property type="nucleotide sequence ID" value="XM_019195702.1"/>
</dbReference>
<proteinExistence type="predicted"/>
<dbReference type="GeneID" id="30213533"/>